<protein>
    <submittedName>
        <fullName evidence="1">Uncharacterized protein</fullName>
    </submittedName>
</protein>
<evidence type="ECO:0000313" key="2">
    <source>
        <dbReference type="Proteomes" id="UP000777438"/>
    </source>
</evidence>
<reference evidence="1 2" key="1">
    <citation type="journal article" date="2021" name="Nat. Commun.">
        <title>Genetic determinants of endophytism in the Arabidopsis root mycobiome.</title>
        <authorList>
            <person name="Mesny F."/>
            <person name="Miyauchi S."/>
            <person name="Thiergart T."/>
            <person name="Pickel B."/>
            <person name="Atanasova L."/>
            <person name="Karlsson M."/>
            <person name="Huettel B."/>
            <person name="Barry K.W."/>
            <person name="Haridas S."/>
            <person name="Chen C."/>
            <person name="Bauer D."/>
            <person name="Andreopoulos W."/>
            <person name="Pangilinan J."/>
            <person name="LaButti K."/>
            <person name="Riley R."/>
            <person name="Lipzen A."/>
            <person name="Clum A."/>
            <person name="Drula E."/>
            <person name="Henrissat B."/>
            <person name="Kohler A."/>
            <person name="Grigoriev I.V."/>
            <person name="Martin F.M."/>
            <person name="Hacquard S."/>
        </authorList>
    </citation>
    <scope>NUCLEOTIDE SEQUENCE [LARGE SCALE GENOMIC DNA]</scope>
    <source>
        <strain evidence="1 2">MPI-CAGE-CH-0241</strain>
    </source>
</reference>
<evidence type="ECO:0000313" key="1">
    <source>
        <dbReference type="EMBL" id="KAH6879824.1"/>
    </source>
</evidence>
<name>A0A9P9AMT5_9HYPO</name>
<organism evidence="1 2">
    <name type="scientific">Thelonectria olida</name>
    <dbReference type="NCBI Taxonomy" id="1576542"/>
    <lineage>
        <taxon>Eukaryota</taxon>
        <taxon>Fungi</taxon>
        <taxon>Dikarya</taxon>
        <taxon>Ascomycota</taxon>
        <taxon>Pezizomycotina</taxon>
        <taxon>Sordariomycetes</taxon>
        <taxon>Hypocreomycetidae</taxon>
        <taxon>Hypocreales</taxon>
        <taxon>Nectriaceae</taxon>
        <taxon>Thelonectria</taxon>
    </lineage>
</organism>
<proteinExistence type="predicted"/>
<sequence length="351" mass="40030">MLKNAEQELETAIMEAKTGTRLKNDLEESLRNLKSSVTGEPITVTQFKKFQGEGRTNKFVICSIQEAKEILKGMLEGRHTLLLPLLVSPSPKETSQDRINFLELVNDIRSIAHADVFDSGKPNTTREPERMEGSEAMRRLLSSKEPPINMLNEPICGERPSFPPAEDLEGDLNDLNLLRRIYSEVEKLGKTLPTDLVDSTEKLLAGSRFAVSSWHIDYLHLLTTVRVENGAAFWLMCPGMSLEEVENFVVQPPGVLHFVIKYLATLISCWMRWCTHSIPNILEQVQLELRHPDITNQGMPTGFVPVMEEILSRWARNDKGWQWPDKQYFTESLSQFEVRIPVQTHYIQLTA</sequence>
<keyword evidence="2" id="KW-1185">Reference proteome</keyword>
<comment type="caution">
    <text evidence="1">The sequence shown here is derived from an EMBL/GenBank/DDBJ whole genome shotgun (WGS) entry which is preliminary data.</text>
</comment>
<gene>
    <name evidence="1" type="ORF">B0T10DRAFT_496212</name>
</gene>
<dbReference type="Proteomes" id="UP000777438">
    <property type="component" value="Unassembled WGS sequence"/>
</dbReference>
<dbReference type="EMBL" id="JAGPYM010000028">
    <property type="protein sequence ID" value="KAH6879824.1"/>
    <property type="molecule type" value="Genomic_DNA"/>
</dbReference>
<dbReference type="OrthoDB" id="5019341at2759"/>
<dbReference type="AlphaFoldDB" id="A0A9P9AMT5"/>
<accession>A0A9P9AMT5</accession>